<evidence type="ECO:0000313" key="1">
    <source>
        <dbReference type="EMBL" id="SVB47599.1"/>
    </source>
</evidence>
<proteinExistence type="predicted"/>
<reference evidence="1" key="1">
    <citation type="submission" date="2018-05" db="EMBL/GenBank/DDBJ databases">
        <authorList>
            <person name="Lanie J.A."/>
            <person name="Ng W.-L."/>
            <person name="Kazmierczak K.M."/>
            <person name="Andrzejewski T.M."/>
            <person name="Davidsen T.M."/>
            <person name="Wayne K.J."/>
            <person name="Tettelin H."/>
            <person name="Glass J.I."/>
            <person name="Rusch D."/>
            <person name="Podicherti R."/>
            <person name="Tsui H.-C.T."/>
            <person name="Winkler M.E."/>
        </authorList>
    </citation>
    <scope>NUCLEOTIDE SEQUENCE</scope>
</reference>
<name>A0A382EB17_9ZZZZ</name>
<protein>
    <submittedName>
        <fullName evidence="1">Uncharacterized protein</fullName>
    </submittedName>
</protein>
<sequence length="26" mass="3009">MAKRVLIRFADKKLISTANKILNVHK</sequence>
<dbReference type="AlphaFoldDB" id="A0A382EB17"/>
<organism evidence="1">
    <name type="scientific">marine metagenome</name>
    <dbReference type="NCBI Taxonomy" id="408172"/>
    <lineage>
        <taxon>unclassified sequences</taxon>
        <taxon>metagenomes</taxon>
        <taxon>ecological metagenomes</taxon>
    </lineage>
</organism>
<gene>
    <name evidence="1" type="ORF">METZ01_LOCUS200453</name>
</gene>
<accession>A0A382EB17</accession>
<dbReference type="EMBL" id="UINC01043492">
    <property type="protein sequence ID" value="SVB47599.1"/>
    <property type="molecule type" value="Genomic_DNA"/>
</dbReference>